<sequence precursor="true">MNVLTAAVLLLGAAGVVVAARTLRRRGAELRLVHDGARVVGQPGYRLLRSRTSTELARLAEALDTAHLRTLDAVARKADADRRHRREVTRAGRDLRVRLDTLRAAVFAVTAAAADGPAPAPAPCGYERVAAAAADLAGLVDVLLEASCRSLDSGA</sequence>
<accession>E3J9D6</accession>
<gene>
    <name evidence="1" type="ordered locus">FraEuI1c_4154</name>
</gene>
<dbReference type="InParanoid" id="E3J9D6"/>
<keyword evidence="2" id="KW-1185">Reference proteome</keyword>
<dbReference type="GO" id="GO:0016301">
    <property type="term" value="F:kinase activity"/>
    <property type="evidence" value="ECO:0007669"/>
    <property type="project" value="UniProtKB-KW"/>
</dbReference>
<reference evidence="1 2" key="1">
    <citation type="submission" date="2010-10" db="EMBL/GenBank/DDBJ databases">
        <title>Complete sequence of Frankia sp. EuI1c.</title>
        <authorList>
            <consortium name="US DOE Joint Genome Institute"/>
            <person name="Lucas S."/>
            <person name="Copeland A."/>
            <person name="Lapidus A."/>
            <person name="Cheng J.-F."/>
            <person name="Bruce D."/>
            <person name="Goodwin L."/>
            <person name="Pitluck S."/>
            <person name="Chertkov O."/>
            <person name="Detter J.C."/>
            <person name="Han C."/>
            <person name="Tapia R."/>
            <person name="Land M."/>
            <person name="Hauser L."/>
            <person name="Jeffries C."/>
            <person name="Kyrpides N."/>
            <person name="Ivanova N."/>
            <person name="Mikhailova N."/>
            <person name="Beauchemin N."/>
            <person name="Sen A."/>
            <person name="Sur S.A."/>
            <person name="Gtari M."/>
            <person name="Wall L."/>
            <person name="Tisa L."/>
            <person name="Woyke T."/>
        </authorList>
    </citation>
    <scope>NUCLEOTIDE SEQUENCE [LARGE SCALE GENOMIC DNA]</scope>
    <source>
        <strain evidence="2">DSM 45817 / CECT 9037 / EuI1c</strain>
    </source>
</reference>
<name>E3J9D6_PSEI1</name>
<evidence type="ECO:0000313" key="1">
    <source>
        <dbReference type="EMBL" id="ADP82155.1"/>
    </source>
</evidence>
<dbReference type="EMBL" id="CP002299">
    <property type="protein sequence ID" value="ADP82155.1"/>
    <property type="molecule type" value="Genomic_DNA"/>
</dbReference>
<dbReference type="RefSeq" id="WP_013425273.1">
    <property type="nucleotide sequence ID" value="NC_014666.1"/>
</dbReference>
<keyword evidence="1" id="KW-0808">Transferase</keyword>
<dbReference type="KEGG" id="fri:FraEuI1c_4154"/>
<evidence type="ECO:0000313" key="2">
    <source>
        <dbReference type="Proteomes" id="UP000002484"/>
    </source>
</evidence>
<proteinExistence type="predicted"/>
<keyword evidence="1" id="KW-0418">Kinase</keyword>
<organism evidence="1 2">
    <name type="scientific">Pseudofrankia inefficax (strain DSM 45817 / CECT 9037 / DDB 130130 / EuI1c)</name>
    <name type="common">Frankia inefficax</name>
    <dbReference type="NCBI Taxonomy" id="298654"/>
    <lineage>
        <taxon>Bacteria</taxon>
        <taxon>Bacillati</taxon>
        <taxon>Actinomycetota</taxon>
        <taxon>Actinomycetes</taxon>
        <taxon>Frankiales</taxon>
        <taxon>Frankiaceae</taxon>
        <taxon>Pseudofrankia</taxon>
    </lineage>
</organism>
<dbReference type="Proteomes" id="UP000002484">
    <property type="component" value="Chromosome"/>
</dbReference>
<protein>
    <submittedName>
        <fullName evidence="1">Integral membrane sensor signal transduction histidine kinase</fullName>
    </submittedName>
</protein>
<dbReference type="AlphaFoldDB" id="E3J9D6"/>
<dbReference type="HOGENOM" id="CLU_1692931_0_0_11"/>